<evidence type="ECO:0000313" key="1">
    <source>
        <dbReference type="EMBL" id="UJG43604.1"/>
    </source>
</evidence>
<protein>
    <submittedName>
        <fullName evidence="1">Uncharacterized protein</fullName>
    </submittedName>
</protein>
<sequence>MSASVIDNRQTINRKEAFWLGHICDVCKTVRTLQTYSSKYICSRCLSHLQDKYRKWKNEVCLNCKRSDCFLCVIPETRNISFAEWLDSYLELER</sequence>
<gene>
    <name evidence="1" type="ORF">K9W46_00130</name>
</gene>
<accession>A0A9Y1FP53</accession>
<organism evidence="1">
    <name type="scientific">Candidatus Heimdallarchaeum endolithica</name>
    <dbReference type="NCBI Taxonomy" id="2876572"/>
    <lineage>
        <taxon>Archaea</taxon>
        <taxon>Promethearchaeati</taxon>
        <taxon>Candidatus Heimdallarchaeota</taxon>
        <taxon>Candidatus Heimdallarchaeia (ex Rinke et al. 2021) (nom. nud.)</taxon>
        <taxon>Candidatus Heimdallarchaeales</taxon>
        <taxon>Candidatus Heimdallarchaeaceae</taxon>
        <taxon>Candidatus Heimdallarchaeum</taxon>
    </lineage>
</organism>
<name>A0A9Y1FP53_9ARCH</name>
<dbReference type="Proteomes" id="UP001200513">
    <property type="component" value="Chromosome"/>
</dbReference>
<dbReference type="EMBL" id="CP084167">
    <property type="protein sequence ID" value="UJG43604.1"/>
    <property type="molecule type" value="Genomic_DNA"/>
</dbReference>
<reference evidence="1" key="1">
    <citation type="journal article" date="2022" name="Nat. Microbiol.">
        <title>Unique mobile elements and scalable gene flow at the prokaryote-eukaryote boundary revealed by circularized Asgard archaea genomes.</title>
        <authorList>
            <person name="Wu F."/>
            <person name="Speth D.R."/>
            <person name="Philosof A."/>
            <person name="Cremiere A."/>
            <person name="Narayanan A."/>
            <person name="Barco R.A."/>
            <person name="Connon S.A."/>
            <person name="Amend J.P."/>
            <person name="Antoshechkin I.A."/>
            <person name="Orphan V.J."/>
        </authorList>
    </citation>
    <scope>NUCLEOTIDE SEQUENCE</scope>
    <source>
        <strain evidence="1">PR6</strain>
    </source>
</reference>
<proteinExistence type="predicted"/>
<dbReference type="AlphaFoldDB" id="A0A9Y1FP53"/>